<dbReference type="EMBL" id="FRBL01000004">
    <property type="protein sequence ID" value="SHL69761.1"/>
    <property type="molecule type" value="Genomic_DNA"/>
</dbReference>
<dbReference type="NCBIfam" id="TIGR02985">
    <property type="entry name" value="Sig70_bacteroi1"/>
    <property type="match status" value="1"/>
</dbReference>
<dbReference type="Pfam" id="PF04542">
    <property type="entry name" value="Sigma70_r2"/>
    <property type="match status" value="1"/>
</dbReference>
<dbReference type="AlphaFoldDB" id="A0A1M7CR85"/>
<dbReference type="InterPro" id="IPR013249">
    <property type="entry name" value="RNA_pol_sigma70_r4_t2"/>
</dbReference>
<organism evidence="8 9">
    <name type="scientific">Chitinophaga jiangningensis</name>
    <dbReference type="NCBI Taxonomy" id="1419482"/>
    <lineage>
        <taxon>Bacteria</taxon>
        <taxon>Pseudomonadati</taxon>
        <taxon>Bacteroidota</taxon>
        <taxon>Chitinophagia</taxon>
        <taxon>Chitinophagales</taxon>
        <taxon>Chitinophagaceae</taxon>
        <taxon>Chitinophaga</taxon>
    </lineage>
</organism>
<feature type="domain" description="RNA polymerase sigma-70 region 2" evidence="6">
    <location>
        <begin position="43"/>
        <end position="109"/>
    </location>
</feature>
<evidence type="ECO:0000313" key="9">
    <source>
        <dbReference type="Proteomes" id="UP000184420"/>
    </source>
</evidence>
<keyword evidence="5" id="KW-0175">Coiled coil</keyword>
<feature type="coiled-coil region" evidence="5">
    <location>
        <begin position="128"/>
        <end position="155"/>
    </location>
</feature>
<protein>
    <submittedName>
        <fullName evidence="8">RNA polymerase sigma-70 factor, ECF subfamily</fullName>
    </submittedName>
</protein>
<evidence type="ECO:0000256" key="2">
    <source>
        <dbReference type="ARBA" id="ARBA00023015"/>
    </source>
</evidence>
<keyword evidence="2" id="KW-0805">Transcription regulation</keyword>
<dbReference type="OrthoDB" id="799938at2"/>
<dbReference type="InterPro" id="IPR013325">
    <property type="entry name" value="RNA_pol_sigma_r2"/>
</dbReference>
<proteinExistence type="inferred from homology"/>
<dbReference type="Gene3D" id="1.10.10.10">
    <property type="entry name" value="Winged helix-like DNA-binding domain superfamily/Winged helix DNA-binding domain"/>
    <property type="match status" value="1"/>
</dbReference>
<evidence type="ECO:0000256" key="1">
    <source>
        <dbReference type="ARBA" id="ARBA00010641"/>
    </source>
</evidence>
<dbReference type="GO" id="GO:0003677">
    <property type="term" value="F:DNA binding"/>
    <property type="evidence" value="ECO:0007669"/>
    <property type="project" value="InterPro"/>
</dbReference>
<dbReference type="InterPro" id="IPR014284">
    <property type="entry name" value="RNA_pol_sigma-70_dom"/>
</dbReference>
<dbReference type="InterPro" id="IPR036388">
    <property type="entry name" value="WH-like_DNA-bd_sf"/>
</dbReference>
<dbReference type="STRING" id="1419482.SAMN05444266_104443"/>
<comment type="similarity">
    <text evidence="1">Belongs to the sigma-70 factor family. ECF subfamily.</text>
</comment>
<dbReference type="NCBIfam" id="TIGR02937">
    <property type="entry name" value="sigma70-ECF"/>
    <property type="match status" value="1"/>
</dbReference>
<dbReference type="SUPFAM" id="SSF88659">
    <property type="entry name" value="Sigma3 and sigma4 domains of RNA polymerase sigma factors"/>
    <property type="match status" value="1"/>
</dbReference>
<keyword evidence="4" id="KW-0804">Transcription</keyword>
<dbReference type="Proteomes" id="UP000184420">
    <property type="component" value="Unassembled WGS sequence"/>
</dbReference>
<dbReference type="GO" id="GO:0016987">
    <property type="term" value="F:sigma factor activity"/>
    <property type="evidence" value="ECO:0007669"/>
    <property type="project" value="UniProtKB-KW"/>
</dbReference>
<keyword evidence="9" id="KW-1185">Reference proteome</keyword>
<dbReference type="CDD" id="cd06171">
    <property type="entry name" value="Sigma70_r4"/>
    <property type="match status" value="1"/>
</dbReference>
<dbReference type="Gene3D" id="1.10.1740.10">
    <property type="match status" value="1"/>
</dbReference>
<dbReference type="GO" id="GO:0006352">
    <property type="term" value="P:DNA-templated transcription initiation"/>
    <property type="evidence" value="ECO:0007669"/>
    <property type="project" value="InterPro"/>
</dbReference>
<dbReference type="InterPro" id="IPR039425">
    <property type="entry name" value="RNA_pol_sigma-70-like"/>
</dbReference>
<dbReference type="Pfam" id="PF08281">
    <property type="entry name" value="Sigma70_r4_2"/>
    <property type="match status" value="1"/>
</dbReference>
<evidence type="ECO:0000259" key="7">
    <source>
        <dbReference type="Pfam" id="PF08281"/>
    </source>
</evidence>
<evidence type="ECO:0000259" key="6">
    <source>
        <dbReference type="Pfam" id="PF04542"/>
    </source>
</evidence>
<sequence>MESRLFFDSFGTKWTGFMKHVMTDEDLLQAVSAGDTAAFRIFFDSNRPKLYGFILNMVKSREVAEEIVMDVFMRIWQQRELLQWVNNIDGFLFKVAYNKTVDFLRAAARSPELEQALWEELQPVSDVYADTRLLLRDYEARLREAMDQLPAKRRQVYILSREHGYSHDQIAEMLHISKNTVNNHIVTSQQFIRNYLVKRLDLGSTAFIAFVISRI</sequence>
<feature type="domain" description="RNA polymerase sigma factor 70 region 4 type 2" evidence="7">
    <location>
        <begin position="141"/>
        <end position="185"/>
    </location>
</feature>
<dbReference type="InterPro" id="IPR013324">
    <property type="entry name" value="RNA_pol_sigma_r3/r4-like"/>
</dbReference>
<evidence type="ECO:0000256" key="3">
    <source>
        <dbReference type="ARBA" id="ARBA00023082"/>
    </source>
</evidence>
<reference evidence="8 9" key="1">
    <citation type="submission" date="2016-11" db="EMBL/GenBank/DDBJ databases">
        <authorList>
            <person name="Jaros S."/>
            <person name="Januszkiewicz K."/>
            <person name="Wedrychowicz H."/>
        </authorList>
    </citation>
    <scope>NUCLEOTIDE SEQUENCE [LARGE SCALE GENOMIC DNA]</scope>
    <source>
        <strain evidence="8 9">DSM 27406</strain>
    </source>
</reference>
<dbReference type="InterPro" id="IPR014327">
    <property type="entry name" value="RNA_pol_sigma70_bacteroid"/>
</dbReference>
<name>A0A1M7CR85_9BACT</name>
<dbReference type="InterPro" id="IPR007627">
    <property type="entry name" value="RNA_pol_sigma70_r2"/>
</dbReference>
<evidence type="ECO:0000313" key="8">
    <source>
        <dbReference type="EMBL" id="SHL69761.1"/>
    </source>
</evidence>
<keyword evidence="3" id="KW-0731">Sigma factor</keyword>
<dbReference type="PANTHER" id="PTHR43133">
    <property type="entry name" value="RNA POLYMERASE ECF-TYPE SIGMA FACTO"/>
    <property type="match status" value="1"/>
</dbReference>
<dbReference type="SUPFAM" id="SSF88946">
    <property type="entry name" value="Sigma2 domain of RNA polymerase sigma factors"/>
    <property type="match status" value="1"/>
</dbReference>
<evidence type="ECO:0000256" key="4">
    <source>
        <dbReference type="ARBA" id="ARBA00023163"/>
    </source>
</evidence>
<dbReference type="PANTHER" id="PTHR43133:SF46">
    <property type="entry name" value="RNA POLYMERASE SIGMA-70 FACTOR ECF SUBFAMILY"/>
    <property type="match status" value="1"/>
</dbReference>
<accession>A0A1M7CR85</accession>
<gene>
    <name evidence="8" type="ORF">SAMN05444266_104443</name>
</gene>
<evidence type="ECO:0000256" key="5">
    <source>
        <dbReference type="SAM" id="Coils"/>
    </source>
</evidence>